<dbReference type="PANTHER" id="PTHR30624">
    <property type="entry name" value="UNCHARACTERIZED PROTEIN TLDD AND PMBA"/>
    <property type="match status" value="1"/>
</dbReference>
<sequence>MVDQQILKEVLGVALSNGGDFADIFVEQKRATGIGMEAGKIERVQSGLDAGAGIRVLSGEATAYAYTNDISKKGLAEAAQIASHAAKGGKKDVNIDLTAIQPLVNFEFKQRPEDIKTEEKVSIVKAAEKAARSVDEQKIKQVIVGYGDSVQQVVMANSNGNYVEDERIRTRMVVNVVASDGETIQTGYDAAGSLCGFELFERYNPEEIARQAAGRAVRMLTARPAPAGKMPVVMAGEAGGTMVHEACGHGLEADLTQRHLSVYADKKGQQVASELVTVVDDATLPDRYGSYRFDDEGVPSRKVTLIEKGMLTDYLYDRLTAAKEGRDSNGHGRRESYQHKPIPRMGNTFIAPGSMEPEKIIRETQRGLLVKKMGGGQVNTTTGDFVFDVAEGYLIKDGEIGPMVRGATLTGNGPEVLKIVDMVGSDLGFTIGTCGKDGQGAPVSDAQPTMHIPEMVVGGTAHGDDHHPTIKRIRRI</sequence>
<dbReference type="InterPro" id="IPR025502">
    <property type="entry name" value="TldD"/>
</dbReference>
<dbReference type="RefSeq" id="WP_013843062.1">
    <property type="nucleotide sequence ID" value="NC_015589.1"/>
</dbReference>
<dbReference type="Proteomes" id="UP000009234">
    <property type="component" value="Chromosome"/>
</dbReference>
<keyword evidence="4" id="KW-0482">Metalloprotease</keyword>
<evidence type="ECO:0000256" key="1">
    <source>
        <dbReference type="ARBA" id="ARBA00005836"/>
    </source>
</evidence>
<evidence type="ECO:0000313" key="10">
    <source>
        <dbReference type="Proteomes" id="UP000009234"/>
    </source>
</evidence>
<keyword evidence="10" id="KW-1185">Reference proteome</keyword>
<feature type="domain" description="Metalloprotease TldD/E N-terminal" evidence="6">
    <location>
        <begin position="22"/>
        <end position="86"/>
    </location>
</feature>
<reference evidence="10" key="1">
    <citation type="submission" date="2011-05" db="EMBL/GenBank/DDBJ databases">
        <title>Complete sequence of Desulfotomaculum ruminis DSM 2154.</title>
        <authorList>
            <person name="Lucas S."/>
            <person name="Copeland A."/>
            <person name="Lapidus A."/>
            <person name="Cheng J.-F."/>
            <person name="Goodwin L."/>
            <person name="Pitluck S."/>
            <person name="Lu M."/>
            <person name="Detter J.C."/>
            <person name="Han C."/>
            <person name="Tapia R."/>
            <person name="Land M."/>
            <person name="Hauser L."/>
            <person name="Kyrpides N."/>
            <person name="Ivanova N."/>
            <person name="Mikhailova N."/>
            <person name="Pagani I."/>
            <person name="Stams A.J.M."/>
            <person name="Plugge C.M."/>
            <person name="Muyzer G."/>
            <person name="Kuever J."/>
            <person name="Parshina S.N."/>
            <person name="Ivanova A.E."/>
            <person name="Nazina T.N."/>
            <person name="Brambilla E."/>
            <person name="Spring S."/>
            <person name="Klenk H.-P."/>
            <person name="Woyke T."/>
        </authorList>
    </citation>
    <scope>NUCLEOTIDE SEQUENCE [LARGE SCALE GENOMIC DNA]</scope>
    <source>
        <strain evidence="10">ATCC 23193 / DSM 2154 / NCIB 8452 / DL</strain>
    </source>
</reference>
<evidence type="ECO:0000256" key="2">
    <source>
        <dbReference type="ARBA" id="ARBA00022670"/>
    </source>
</evidence>
<dbReference type="eggNOG" id="COG0312">
    <property type="taxonomic scope" value="Bacteria"/>
</dbReference>
<protein>
    <submittedName>
        <fullName evidence="9">Peptidase U62 modulator of DNA gyrase</fullName>
    </submittedName>
</protein>
<evidence type="ECO:0000313" key="9">
    <source>
        <dbReference type="EMBL" id="AEG61311.1"/>
    </source>
</evidence>
<feature type="compositionally biased region" description="Basic and acidic residues" evidence="5">
    <location>
        <begin position="324"/>
        <end position="338"/>
    </location>
</feature>
<dbReference type="Pfam" id="PF19289">
    <property type="entry name" value="PmbA_TldD_3rd"/>
    <property type="match status" value="1"/>
</dbReference>
<evidence type="ECO:0000259" key="6">
    <source>
        <dbReference type="Pfam" id="PF01523"/>
    </source>
</evidence>
<dbReference type="GO" id="GO:0005829">
    <property type="term" value="C:cytosol"/>
    <property type="evidence" value="ECO:0007669"/>
    <property type="project" value="TreeGrafter"/>
</dbReference>
<dbReference type="EMBL" id="CP002780">
    <property type="protein sequence ID" value="AEG61311.1"/>
    <property type="molecule type" value="Genomic_DNA"/>
</dbReference>
<feature type="domain" description="Metalloprotease TldD/E central" evidence="8">
    <location>
        <begin position="111"/>
        <end position="220"/>
    </location>
</feature>
<dbReference type="HOGENOM" id="CLU_026425_1_0_9"/>
<name>F6DUC6_DESRL</name>
<dbReference type="STRING" id="696281.Desru_3100"/>
<dbReference type="InterPro" id="IPR045569">
    <property type="entry name" value="Metalloprtase-TldD/E_C"/>
</dbReference>
<dbReference type="KEGG" id="dru:Desru_3100"/>
<organism evidence="9 10">
    <name type="scientific">Desulforamulus ruminis (strain ATCC 23193 / DSM 2154 / NCIMB 8452 / DL)</name>
    <name type="common">Desulfotomaculum ruminis</name>
    <dbReference type="NCBI Taxonomy" id="696281"/>
    <lineage>
        <taxon>Bacteria</taxon>
        <taxon>Bacillati</taxon>
        <taxon>Bacillota</taxon>
        <taxon>Clostridia</taxon>
        <taxon>Eubacteriales</taxon>
        <taxon>Peptococcaceae</taxon>
        <taxon>Desulforamulus</taxon>
    </lineage>
</organism>
<dbReference type="FunFam" id="3.30.2290.10:FF:000003">
    <property type="entry name" value="Zinc-dependent protease, TldD/PmbA family"/>
    <property type="match status" value="1"/>
</dbReference>
<dbReference type="Pfam" id="PF01523">
    <property type="entry name" value="PmbA_TldD_1st"/>
    <property type="match status" value="1"/>
</dbReference>
<dbReference type="PIRSF" id="PIRSF004919">
    <property type="entry name" value="TldD"/>
    <property type="match status" value="1"/>
</dbReference>
<proteinExistence type="inferred from homology"/>
<evidence type="ECO:0000256" key="5">
    <source>
        <dbReference type="SAM" id="MobiDB-lite"/>
    </source>
</evidence>
<evidence type="ECO:0000259" key="8">
    <source>
        <dbReference type="Pfam" id="PF19290"/>
    </source>
</evidence>
<dbReference type="OrthoDB" id="9803213at2"/>
<comment type="similarity">
    <text evidence="1">Belongs to the peptidase U62 family.</text>
</comment>
<dbReference type="InterPro" id="IPR002510">
    <property type="entry name" value="Metalloprtase-TldD/E_N"/>
</dbReference>
<evidence type="ECO:0000256" key="4">
    <source>
        <dbReference type="ARBA" id="ARBA00023049"/>
    </source>
</evidence>
<keyword evidence="3" id="KW-0378">Hydrolase</keyword>
<evidence type="ECO:0000259" key="7">
    <source>
        <dbReference type="Pfam" id="PF19289"/>
    </source>
</evidence>
<dbReference type="AlphaFoldDB" id="F6DUC6"/>
<dbReference type="GO" id="GO:0006508">
    <property type="term" value="P:proteolysis"/>
    <property type="evidence" value="ECO:0007669"/>
    <property type="project" value="UniProtKB-KW"/>
</dbReference>
<evidence type="ECO:0000256" key="3">
    <source>
        <dbReference type="ARBA" id="ARBA00022801"/>
    </source>
</evidence>
<dbReference type="PANTHER" id="PTHR30624:SF4">
    <property type="entry name" value="METALLOPROTEASE TLDD"/>
    <property type="match status" value="1"/>
</dbReference>
<dbReference type="InterPro" id="IPR045570">
    <property type="entry name" value="Metalloprtase-TldD/E_cen_dom"/>
</dbReference>
<dbReference type="Pfam" id="PF19290">
    <property type="entry name" value="PmbA_TldD_2nd"/>
    <property type="match status" value="1"/>
</dbReference>
<reference evidence="9 10" key="2">
    <citation type="journal article" date="2012" name="Stand. Genomic Sci.">
        <title>Complete genome sequence of the sulfate-reducing firmicute Desulfotomaculum ruminis type strain (DL(T)).</title>
        <authorList>
            <person name="Spring S."/>
            <person name="Visser M."/>
            <person name="Lu M."/>
            <person name="Copeland A."/>
            <person name="Lapidus A."/>
            <person name="Lucas S."/>
            <person name="Cheng J.F."/>
            <person name="Han C."/>
            <person name="Tapia R."/>
            <person name="Goodwin L.A."/>
            <person name="Pitluck S."/>
            <person name="Ivanova N."/>
            <person name="Land M."/>
            <person name="Hauser L."/>
            <person name="Larimer F."/>
            <person name="Rohde M."/>
            <person name="Goker M."/>
            <person name="Detter J.C."/>
            <person name="Kyrpides N.C."/>
            <person name="Woyke T."/>
            <person name="Schaap P.J."/>
            <person name="Plugge C.M."/>
            <person name="Muyzer G."/>
            <person name="Kuever J."/>
            <person name="Pereira I.A."/>
            <person name="Parshina S.N."/>
            <person name="Bernier-Latmani R."/>
            <person name="Stams A.J."/>
            <person name="Klenk H.P."/>
        </authorList>
    </citation>
    <scope>NUCLEOTIDE SEQUENCE [LARGE SCALE GENOMIC DNA]</scope>
    <source>
        <strain evidence="10">ATCC 23193 / DSM 2154 / NCIB 8452 / DL</strain>
    </source>
</reference>
<feature type="region of interest" description="Disordered" evidence="5">
    <location>
        <begin position="324"/>
        <end position="351"/>
    </location>
</feature>
<dbReference type="InterPro" id="IPR036059">
    <property type="entry name" value="TldD/PmbA_sf"/>
</dbReference>
<dbReference type="SUPFAM" id="SSF111283">
    <property type="entry name" value="Putative modulator of DNA gyrase, PmbA/TldD"/>
    <property type="match status" value="1"/>
</dbReference>
<gene>
    <name evidence="9" type="ordered locus">Desru_3100</name>
</gene>
<dbReference type="GO" id="GO:0008237">
    <property type="term" value="F:metallopeptidase activity"/>
    <property type="evidence" value="ECO:0007669"/>
    <property type="project" value="UniProtKB-KW"/>
</dbReference>
<dbReference type="InterPro" id="IPR035068">
    <property type="entry name" value="TldD/PmbA_N"/>
</dbReference>
<dbReference type="InterPro" id="IPR051463">
    <property type="entry name" value="Peptidase_U62_metallo"/>
</dbReference>
<keyword evidence="2" id="KW-0645">Protease</keyword>
<feature type="domain" description="Metalloprotease TldD/E C-terminal" evidence="7">
    <location>
        <begin position="228"/>
        <end position="459"/>
    </location>
</feature>
<accession>F6DUC6</accession>
<dbReference type="Gene3D" id="3.30.2290.10">
    <property type="entry name" value="PmbA/TldD superfamily"/>
    <property type="match status" value="1"/>
</dbReference>